<dbReference type="InterPro" id="IPR010940">
    <property type="entry name" value="Mg_prot_MeTrfase_C"/>
</dbReference>
<proteinExistence type="predicted"/>
<dbReference type="EC" id="2.1.1.11" evidence="4"/>
<dbReference type="SUPFAM" id="SSF53335">
    <property type="entry name" value="S-adenosyl-L-methionine-dependent methyltransferases"/>
    <property type="match status" value="1"/>
</dbReference>
<gene>
    <name evidence="7" type="ORF">SAMN05216258_102113</name>
</gene>
<dbReference type="Gene3D" id="3.40.50.150">
    <property type="entry name" value="Vaccinia Virus protein VP39"/>
    <property type="match status" value="1"/>
</dbReference>
<accession>A0A1I3CPF6</accession>
<dbReference type="InterPro" id="IPR010251">
    <property type="entry name" value="Mg_prot_MeTrfase"/>
</dbReference>
<dbReference type="GO" id="GO:0046406">
    <property type="term" value="F:magnesium protoporphyrin IX methyltransferase activity"/>
    <property type="evidence" value="ECO:0007669"/>
    <property type="project" value="UniProtKB-UniRule"/>
</dbReference>
<feature type="domain" description="Magnesium-protoporphyrin IX methyltransferase C-terminal" evidence="6">
    <location>
        <begin position="130"/>
        <end position="230"/>
    </location>
</feature>
<reference evidence="7 8" key="1">
    <citation type="submission" date="2016-10" db="EMBL/GenBank/DDBJ databases">
        <authorList>
            <person name="de Groot N.N."/>
        </authorList>
    </citation>
    <scope>NUCLEOTIDE SEQUENCE [LARGE SCALE GENOMIC DNA]</scope>
    <source>
        <strain evidence="7 8">CGMCC 1.11030</strain>
    </source>
</reference>
<dbReference type="PANTHER" id="PTHR43464:SF19">
    <property type="entry name" value="UBIQUINONE BIOSYNTHESIS O-METHYLTRANSFERASE, MITOCHONDRIAL"/>
    <property type="match status" value="1"/>
</dbReference>
<dbReference type="PROSITE" id="PS51556">
    <property type="entry name" value="SAM_MT_MG_PIX"/>
    <property type="match status" value="1"/>
</dbReference>
<evidence type="ECO:0000256" key="1">
    <source>
        <dbReference type="ARBA" id="ARBA00022603"/>
    </source>
</evidence>
<dbReference type="InterPro" id="IPR007848">
    <property type="entry name" value="Small_mtfrase_dom"/>
</dbReference>
<evidence type="ECO:0000259" key="6">
    <source>
        <dbReference type="Pfam" id="PF07109"/>
    </source>
</evidence>
<evidence type="ECO:0000256" key="2">
    <source>
        <dbReference type="ARBA" id="ARBA00022679"/>
    </source>
</evidence>
<dbReference type="OrthoDB" id="9765084at2"/>
<dbReference type="EMBL" id="FOQH01000002">
    <property type="protein sequence ID" value="SFH76111.1"/>
    <property type="molecule type" value="Genomic_DNA"/>
</dbReference>
<keyword evidence="2 7" id="KW-0808">Transferase</keyword>
<dbReference type="NCBIfam" id="TIGR02021">
    <property type="entry name" value="BchM-ChlM"/>
    <property type="match status" value="1"/>
</dbReference>
<dbReference type="RefSeq" id="WP_092857922.1">
    <property type="nucleotide sequence ID" value="NZ_FOQH01000002.1"/>
</dbReference>
<dbReference type="InterPro" id="IPR029063">
    <property type="entry name" value="SAM-dependent_MTases_sf"/>
</dbReference>
<keyword evidence="1 7" id="KW-0489">Methyltransferase</keyword>
<protein>
    <recommendedName>
        <fullName evidence="4">Magnesium protoporphyrin IX methyltransferase</fullName>
        <ecNumber evidence="4">2.1.1.11</ecNumber>
    </recommendedName>
</protein>
<name>A0A1I3CPF6_9RHOB</name>
<dbReference type="PANTHER" id="PTHR43464">
    <property type="entry name" value="METHYLTRANSFERASE"/>
    <property type="match status" value="1"/>
</dbReference>
<dbReference type="Pfam" id="PF05175">
    <property type="entry name" value="MTS"/>
    <property type="match status" value="1"/>
</dbReference>
<dbReference type="Proteomes" id="UP000199377">
    <property type="component" value="Unassembled WGS sequence"/>
</dbReference>
<evidence type="ECO:0000256" key="3">
    <source>
        <dbReference type="ARBA" id="ARBA00022691"/>
    </source>
</evidence>
<dbReference type="CDD" id="cd02440">
    <property type="entry name" value="AdoMet_MTases"/>
    <property type="match status" value="1"/>
</dbReference>
<organism evidence="7 8">
    <name type="scientific">Albimonas pacifica</name>
    <dbReference type="NCBI Taxonomy" id="1114924"/>
    <lineage>
        <taxon>Bacteria</taxon>
        <taxon>Pseudomonadati</taxon>
        <taxon>Pseudomonadota</taxon>
        <taxon>Alphaproteobacteria</taxon>
        <taxon>Rhodobacterales</taxon>
        <taxon>Paracoccaceae</taxon>
        <taxon>Albimonas</taxon>
    </lineage>
</organism>
<keyword evidence="8" id="KW-1185">Reference proteome</keyword>
<dbReference type="STRING" id="1114924.SAMN05216258_102113"/>
<feature type="domain" description="Methyltransferase small" evidence="5">
    <location>
        <begin position="49"/>
        <end position="129"/>
    </location>
</feature>
<evidence type="ECO:0000256" key="4">
    <source>
        <dbReference type="NCBIfam" id="TIGR02021"/>
    </source>
</evidence>
<evidence type="ECO:0000313" key="8">
    <source>
        <dbReference type="Proteomes" id="UP000199377"/>
    </source>
</evidence>
<evidence type="ECO:0000313" key="7">
    <source>
        <dbReference type="EMBL" id="SFH76111.1"/>
    </source>
</evidence>
<dbReference type="GO" id="GO:0032259">
    <property type="term" value="P:methylation"/>
    <property type="evidence" value="ECO:0007669"/>
    <property type="project" value="UniProtKB-KW"/>
</dbReference>
<dbReference type="Pfam" id="PF07109">
    <property type="entry name" value="Mg-por_mtran_C"/>
    <property type="match status" value="1"/>
</dbReference>
<keyword evidence="3" id="KW-0949">S-adenosyl-L-methionine</keyword>
<evidence type="ECO:0000259" key="5">
    <source>
        <dbReference type="Pfam" id="PF05175"/>
    </source>
</evidence>
<sequence length="230" mass="24507">MDAAWTETRDRLAAYFDRTAFEAWAKLTSDAPVSRIRATVRAGRGRMREALLAALPADLSGARVLDAGCGVGQLSVEAARRGAAVLGVDISDNLLSIARGNAAEAGVEDVTFTVGDMRDATHGRFDHVVAMDSLIHYRCAEIVDALAALAPRTSRSIVFTVAPRTPLLSVMHATGKAFPRADRAPAIVPVSARALARAVASRPELAGWRLSVGPRVATGFYISQAMELRR</sequence>
<dbReference type="AlphaFoldDB" id="A0A1I3CPF6"/>
<dbReference type="GO" id="GO:0015995">
    <property type="term" value="P:chlorophyll biosynthetic process"/>
    <property type="evidence" value="ECO:0007669"/>
    <property type="project" value="UniProtKB-UniRule"/>
</dbReference>